<evidence type="ECO:0000256" key="1">
    <source>
        <dbReference type="ARBA" id="ARBA00023002"/>
    </source>
</evidence>
<dbReference type="InterPro" id="IPR050741">
    <property type="entry name" value="Acyl-CoA_dehydrogenase"/>
</dbReference>
<keyword evidence="1" id="KW-0560">Oxidoreductase</keyword>
<dbReference type="PANTHER" id="PTHR48083">
    <property type="entry name" value="MEDIUM-CHAIN SPECIFIC ACYL-COA DEHYDROGENASE, MITOCHONDRIAL-RELATED"/>
    <property type="match status" value="1"/>
</dbReference>
<dbReference type="AlphaFoldDB" id="A0A3N2C6I1"/>
<dbReference type="Pfam" id="PF08028">
    <property type="entry name" value="Acyl-CoA_dh_2"/>
    <property type="match status" value="1"/>
</dbReference>
<dbReference type="InterPro" id="IPR037069">
    <property type="entry name" value="AcylCoA_DH/ox_N_sf"/>
</dbReference>
<dbReference type="Proteomes" id="UP000266915">
    <property type="component" value="Unassembled WGS sequence"/>
</dbReference>
<evidence type="ECO:0000259" key="3">
    <source>
        <dbReference type="Pfam" id="PF08028"/>
    </source>
</evidence>
<dbReference type="SUPFAM" id="SSF56645">
    <property type="entry name" value="Acyl-CoA dehydrogenase NM domain-like"/>
    <property type="match status" value="1"/>
</dbReference>
<evidence type="ECO:0000256" key="2">
    <source>
        <dbReference type="SAM" id="MobiDB-lite"/>
    </source>
</evidence>
<dbReference type="InterPro" id="IPR013107">
    <property type="entry name" value="Acyl-CoA_DH_C"/>
</dbReference>
<dbReference type="InterPro" id="IPR046373">
    <property type="entry name" value="Acyl-CoA_Oxase/DH_mid-dom_sf"/>
</dbReference>
<comment type="caution">
    <text evidence="4">The sequence shown here is derived from an EMBL/GenBank/DDBJ whole genome shotgun (WGS) entry which is preliminary data.</text>
</comment>
<dbReference type="RefSeq" id="WP_085513720.1">
    <property type="nucleotide sequence ID" value="NZ_FXAP01000006.1"/>
</dbReference>
<feature type="domain" description="Acyl-CoA dehydrogenase C-terminal" evidence="3">
    <location>
        <begin position="227"/>
        <end position="353"/>
    </location>
</feature>
<dbReference type="GO" id="GO:0033539">
    <property type="term" value="P:fatty acid beta-oxidation using acyl-CoA dehydrogenase"/>
    <property type="evidence" value="ECO:0007669"/>
    <property type="project" value="TreeGrafter"/>
</dbReference>
<dbReference type="Gene3D" id="1.20.140.10">
    <property type="entry name" value="Butyryl-CoA Dehydrogenase, subunit A, domain 3"/>
    <property type="match status" value="1"/>
</dbReference>
<dbReference type="GO" id="GO:0016712">
    <property type="term" value="F:oxidoreductase activity, acting on paired donors, with incorporation or reduction of molecular oxygen, reduced flavin or flavoprotein as one donor, and incorporation of one atom of oxygen"/>
    <property type="evidence" value="ECO:0007669"/>
    <property type="project" value="TreeGrafter"/>
</dbReference>
<dbReference type="GO" id="GO:0050660">
    <property type="term" value="F:flavin adenine dinucleotide binding"/>
    <property type="evidence" value="ECO:0007669"/>
    <property type="project" value="InterPro"/>
</dbReference>
<dbReference type="PIRSF" id="PIRSF016578">
    <property type="entry name" value="HsaA"/>
    <property type="match status" value="1"/>
</dbReference>
<accession>A0A3N2C6I1</accession>
<dbReference type="GO" id="GO:0005737">
    <property type="term" value="C:cytoplasm"/>
    <property type="evidence" value="ECO:0007669"/>
    <property type="project" value="TreeGrafter"/>
</dbReference>
<dbReference type="SUPFAM" id="SSF47203">
    <property type="entry name" value="Acyl-CoA dehydrogenase C-terminal domain-like"/>
    <property type="match status" value="1"/>
</dbReference>
<organism evidence="4 5">
    <name type="scientific">Plantibacter flavus</name>
    <dbReference type="NCBI Taxonomy" id="150123"/>
    <lineage>
        <taxon>Bacteria</taxon>
        <taxon>Bacillati</taxon>
        <taxon>Actinomycetota</taxon>
        <taxon>Actinomycetes</taxon>
        <taxon>Micrococcales</taxon>
        <taxon>Microbacteriaceae</taxon>
        <taxon>Plantibacter</taxon>
    </lineage>
</organism>
<keyword evidence="5" id="KW-1185">Reference proteome</keyword>
<dbReference type="EMBL" id="RKHL01000001">
    <property type="protein sequence ID" value="ROR83116.1"/>
    <property type="molecule type" value="Genomic_DNA"/>
</dbReference>
<reference evidence="4 5" key="1">
    <citation type="submission" date="2018-11" db="EMBL/GenBank/DDBJ databases">
        <title>Sequencing the genomes of 1000 actinobacteria strains.</title>
        <authorList>
            <person name="Klenk H.-P."/>
        </authorList>
    </citation>
    <scope>NUCLEOTIDE SEQUENCE [LARGE SCALE GENOMIC DNA]</scope>
    <source>
        <strain evidence="4 5">DSM 14012</strain>
    </source>
</reference>
<evidence type="ECO:0000313" key="5">
    <source>
        <dbReference type="Proteomes" id="UP000266915"/>
    </source>
</evidence>
<evidence type="ECO:0000313" key="4">
    <source>
        <dbReference type="EMBL" id="ROR83116.1"/>
    </source>
</evidence>
<dbReference type="GO" id="GO:0003995">
    <property type="term" value="F:acyl-CoA dehydrogenase activity"/>
    <property type="evidence" value="ECO:0007669"/>
    <property type="project" value="TreeGrafter"/>
</dbReference>
<dbReference type="Gene3D" id="1.10.540.10">
    <property type="entry name" value="Acyl-CoA dehydrogenase/oxidase, N-terminal domain"/>
    <property type="match status" value="1"/>
</dbReference>
<protein>
    <submittedName>
        <fullName evidence="4">Alkylation response protein AidB-like acyl-CoA dehydrogenase</fullName>
    </submittedName>
</protein>
<dbReference type="InterPro" id="IPR009100">
    <property type="entry name" value="AcylCoA_DH/oxidase_NM_dom_sf"/>
</dbReference>
<sequence length="393" mass="41936">MSADDFDSFLSSIRGGAVSREADRRLLFDEVAELKHLGFAAARVPVASGGGGLTLEQLFARLIALSAADSSLGHVWRGHILFAEALLASPDAAYREHWFARLSAGDLVGNAQSERHATAHLETVVDRDGELLAVTGTKYYTTGSIYADWIHLSALDGTDRVAVTVSAHDPGTRSVDDWDGFGQPLTGSGTTTFDRVPVDPRDLVVHSGDAAGWHRTGALQQLILLGVVAGITQRALEDTVDYVRARRRTVGHAGEHLPREDPLVQSIVGQLSSVVHTARALVLASARTLDGSATDPDAARSALLEVFRVQQVVLPLVLDALSRLFEVGGASAVGRSTALDRHWRNVRTIASHNPAVQRSAALGQFELNGTLPEWQAPGARPETEPVPADGEQA</sequence>
<proteinExistence type="predicted"/>
<dbReference type="Gene3D" id="2.40.110.10">
    <property type="entry name" value="Butyryl-CoA Dehydrogenase, subunit A, domain 2"/>
    <property type="match status" value="1"/>
</dbReference>
<dbReference type="PANTHER" id="PTHR48083:SF19">
    <property type="entry name" value="FLAVIN-DEPENDENT MONOOXYGENASE, OXYGENASE SUBUNIT HSAA"/>
    <property type="match status" value="1"/>
</dbReference>
<gene>
    <name evidence="4" type="ORF">EDD42_3220</name>
</gene>
<feature type="region of interest" description="Disordered" evidence="2">
    <location>
        <begin position="372"/>
        <end position="393"/>
    </location>
</feature>
<name>A0A3N2C6I1_9MICO</name>
<dbReference type="InterPro" id="IPR036250">
    <property type="entry name" value="AcylCo_DH-like_C"/>
</dbReference>